<dbReference type="EMBL" id="ML179054">
    <property type="protein sequence ID" value="THV04657.1"/>
    <property type="molecule type" value="Genomic_DNA"/>
</dbReference>
<evidence type="ECO:0000313" key="3">
    <source>
        <dbReference type="Proteomes" id="UP000297245"/>
    </source>
</evidence>
<gene>
    <name evidence="2" type="ORF">K435DRAFT_790870</name>
</gene>
<name>A0A4S8MNW0_DENBC</name>
<dbReference type="Proteomes" id="UP000297245">
    <property type="component" value="Unassembled WGS sequence"/>
</dbReference>
<feature type="compositionally biased region" description="Basic and acidic residues" evidence="1">
    <location>
        <begin position="35"/>
        <end position="59"/>
    </location>
</feature>
<sequence length="107" mass="11922">MKASRKKWMSKTEVWRMEDGGEEDGGEEDGGEEDGGMKDGGMKDGGMEDGGAKDVGVEDDVSREVWRMEASNRGVKGKSVEYRVVNRDVEDVGIDTDGQGRHRRQRR</sequence>
<organism evidence="2 3">
    <name type="scientific">Dendrothele bispora (strain CBS 962.96)</name>
    <dbReference type="NCBI Taxonomy" id="1314807"/>
    <lineage>
        <taxon>Eukaryota</taxon>
        <taxon>Fungi</taxon>
        <taxon>Dikarya</taxon>
        <taxon>Basidiomycota</taxon>
        <taxon>Agaricomycotina</taxon>
        <taxon>Agaricomycetes</taxon>
        <taxon>Agaricomycetidae</taxon>
        <taxon>Agaricales</taxon>
        <taxon>Agaricales incertae sedis</taxon>
        <taxon>Dendrothele</taxon>
    </lineage>
</organism>
<feature type="compositionally biased region" description="Acidic residues" evidence="1">
    <location>
        <begin position="20"/>
        <end position="34"/>
    </location>
</feature>
<evidence type="ECO:0000313" key="2">
    <source>
        <dbReference type="EMBL" id="THV04657.1"/>
    </source>
</evidence>
<keyword evidence="3" id="KW-1185">Reference proteome</keyword>
<reference evidence="2 3" key="1">
    <citation type="journal article" date="2019" name="Nat. Ecol. Evol.">
        <title>Megaphylogeny resolves global patterns of mushroom evolution.</title>
        <authorList>
            <person name="Varga T."/>
            <person name="Krizsan K."/>
            <person name="Foldi C."/>
            <person name="Dima B."/>
            <person name="Sanchez-Garcia M."/>
            <person name="Sanchez-Ramirez S."/>
            <person name="Szollosi G.J."/>
            <person name="Szarkandi J.G."/>
            <person name="Papp V."/>
            <person name="Albert L."/>
            <person name="Andreopoulos W."/>
            <person name="Angelini C."/>
            <person name="Antonin V."/>
            <person name="Barry K.W."/>
            <person name="Bougher N.L."/>
            <person name="Buchanan P."/>
            <person name="Buyck B."/>
            <person name="Bense V."/>
            <person name="Catcheside P."/>
            <person name="Chovatia M."/>
            <person name="Cooper J."/>
            <person name="Damon W."/>
            <person name="Desjardin D."/>
            <person name="Finy P."/>
            <person name="Geml J."/>
            <person name="Haridas S."/>
            <person name="Hughes K."/>
            <person name="Justo A."/>
            <person name="Karasinski D."/>
            <person name="Kautmanova I."/>
            <person name="Kiss B."/>
            <person name="Kocsube S."/>
            <person name="Kotiranta H."/>
            <person name="LaButti K.M."/>
            <person name="Lechner B.E."/>
            <person name="Liimatainen K."/>
            <person name="Lipzen A."/>
            <person name="Lukacs Z."/>
            <person name="Mihaltcheva S."/>
            <person name="Morgado L.N."/>
            <person name="Niskanen T."/>
            <person name="Noordeloos M.E."/>
            <person name="Ohm R.A."/>
            <person name="Ortiz-Santana B."/>
            <person name="Ovrebo C."/>
            <person name="Racz N."/>
            <person name="Riley R."/>
            <person name="Savchenko A."/>
            <person name="Shiryaev A."/>
            <person name="Soop K."/>
            <person name="Spirin V."/>
            <person name="Szebenyi C."/>
            <person name="Tomsovsky M."/>
            <person name="Tulloss R.E."/>
            <person name="Uehling J."/>
            <person name="Grigoriev I.V."/>
            <person name="Vagvolgyi C."/>
            <person name="Papp T."/>
            <person name="Martin F.M."/>
            <person name="Miettinen O."/>
            <person name="Hibbett D.S."/>
            <person name="Nagy L.G."/>
        </authorList>
    </citation>
    <scope>NUCLEOTIDE SEQUENCE [LARGE SCALE GENOMIC DNA]</scope>
    <source>
        <strain evidence="2 3">CBS 962.96</strain>
    </source>
</reference>
<evidence type="ECO:0000256" key="1">
    <source>
        <dbReference type="SAM" id="MobiDB-lite"/>
    </source>
</evidence>
<proteinExistence type="predicted"/>
<protein>
    <submittedName>
        <fullName evidence="2">Uncharacterized protein</fullName>
    </submittedName>
</protein>
<accession>A0A4S8MNW0</accession>
<feature type="region of interest" description="Disordered" evidence="1">
    <location>
        <begin position="1"/>
        <end position="59"/>
    </location>
</feature>
<dbReference type="AlphaFoldDB" id="A0A4S8MNW0"/>